<keyword evidence="3" id="KW-1185">Reference proteome</keyword>
<reference evidence="2" key="1">
    <citation type="submission" date="2022-07" db="EMBL/GenBank/DDBJ databases">
        <title>Fungi with potential for degradation of polypropylene.</title>
        <authorList>
            <person name="Gostincar C."/>
        </authorList>
    </citation>
    <scope>NUCLEOTIDE SEQUENCE</scope>
    <source>
        <strain evidence="2">EXF-13287</strain>
    </source>
</reference>
<dbReference type="AlphaFoldDB" id="A0AA38R8P0"/>
<feature type="compositionally biased region" description="Basic and acidic residues" evidence="1">
    <location>
        <begin position="150"/>
        <end position="159"/>
    </location>
</feature>
<gene>
    <name evidence="2" type="ORF">NKR19_g10340</name>
</gene>
<evidence type="ECO:0000313" key="2">
    <source>
        <dbReference type="EMBL" id="KAJ9129498.1"/>
    </source>
</evidence>
<feature type="compositionally biased region" description="Polar residues" evidence="1">
    <location>
        <begin position="94"/>
        <end position="110"/>
    </location>
</feature>
<comment type="caution">
    <text evidence="2">The sequence shown here is derived from an EMBL/GenBank/DDBJ whole genome shotgun (WGS) entry which is preliminary data.</text>
</comment>
<proteinExistence type="predicted"/>
<organism evidence="2 3">
    <name type="scientific">Coniochaeta hoffmannii</name>
    <dbReference type="NCBI Taxonomy" id="91930"/>
    <lineage>
        <taxon>Eukaryota</taxon>
        <taxon>Fungi</taxon>
        <taxon>Dikarya</taxon>
        <taxon>Ascomycota</taxon>
        <taxon>Pezizomycotina</taxon>
        <taxon>Sordariomycetes</taxon>
        <taxon>Sordariomycetidae</taxon>
        <taxon>Coniochaetales</taxon>
        <taxon>Coniochaetaceae</taxon>
        <taxon>Coniochaeta</taxon>
    </lineage>
</organism>
<accession>A0AA38R8P0</accession>
<name>A0AA38R8P0_9PEZI</name>
<protein>
    <submittedName>
        <fullName evidence="2">Uncharacterized protein</fullName>
    </submittedName>
</protein>
<evidence type="ECO:0000313" key="3">
    <source>
        <dbReference type="Proteomes" id="UP001174691"/>
    </source>
</evidence>
<sequence>MSSHVDLIALTLANCRFVDRDAVFEVITFKELGSWNACVIRTAKGHRKPFLNAADPSIETAVSKLHDKSGMIAKHHIHLYGYALDQRSDKKRSSTASSDQENLSDSSQTIDVLDRSESSGYESLSDDETLSIASGAGGKRAKKGRQSHKRKEDGNGGSD</sequence>
<feature type="non-terminal residue" evidence="2">
    <location>
        <position position="1"/>
    </location>
</feature>
<feature type="compositionally biased region" description="Basic residues" evidence="1">
    <location>
        <begin position="139"/>
        <end position="149"/>
    </location>
</feature>
<dbReference type="EMBL" id="JANBVN010000333">
    <property type="protein sequence ID" value="KAJ9129498.1"/>
    <property type="molecule type" value="Genomic_DNA"/>
</dbReference>
<feature type="region of interest" description="Disordered" evidence="1">
    <location>
        <begin position="89"/>
        <end position="159"/>
    </location>
</feature>
<evidence type="ECO:0000256" key="1">
    <source>
        <dbReference type="SAM" id="MobiDB-lite"/>
    </source>
</evidence>
<dbReference type="Proteomes" id="UP001174691">
    <property type="component" value="Unassembled WGS sequence"/>
</dbReference>